<feature type="transmembrane region" description="Helical" evidence="2">
    <location>
        <begin position="151"/>
        <end position="169"/>
    </location>
</feature>
<keyword evidence="2" id="KW-0812">Transmembrane</keyword>
<feature type="domain" description="EamA" evidence="3">
    <location>
        <begin position="13"/>
        <end position="138"/>
    </location>
</feature>
<organism evidence="5">
    <name type="scientific">plant metagenome</name>
    <dbReference type="NCBI Taxonomy" id="1297885"/>
    <lineage>
        <taxon>unclassified sequences</taxon>
        <taxon>metagenomes</taxon>
        <taxon>organismal metagenomes</taxon>
    </lineage>
</organism>
<feature type="transmembrane region" description="Helical" evidence="2">
    <location>
        <begin position="205"/>
        <end position="227"/>
    </location>
</feature>
<keyword evidence="2" id="KW-0472">Membrane</keyword>
<dbReference type="EMBL" id="CAADIG010000025">
    <property type="protein sequence ID" value="VFR49610.1"/>
    <property type="molecule type" value="Genomic_DNA"/>
</dbReference>
<evidence type="ECO:0000313" key="5">
    <source>
        <dbReference type="EMBL" id="VFR60075.1"/>
    </source>
</evidence>
<dbReference type="InterPro" id="IPR037185">
    <property type="entry name" value="EmrE-like"/>
</dbReference>
<sequence>MNDKTRGAVEMTTAMVISGTIGWLAVLSGRPVTEVVFWRCLFGALTLLPVCAALGLLRADVVTRRQLGLAALGGVAIVANWLLLFAAYSHASISIATAVYNTQPFMLVGLGALFLHERPTWTTLGWLVLSFAGVLMIVLARPEANAGGDHLVGVLLALGATFFYAVAAFVAKSLKGVPPQLIALVQLLVGTLLLLPAAWQGGVDLAPAAWTLLLTMGVVHTGLMYILLYGAIQRLPTTLTGALSFVYPVVAFGVDALAFGRRLEPGQILGAAAILLAAAGMMSGSTARRPGAARQGCTAPAAKRLEEP</sequence>
<feature type="transmembrane region" description="Helical" evidence="2">
    <location>
        <begin position="12"/>
        <end position="30"/>
    </location>
</feature>
<feature type="transmembrane region" description="Helical" evidence="2">
    <location>
        <begin position="69"/>
        <end position="87"/>
    </location>
</feature>
<dbReference type="GO" id="GO:0016020">
    <property type="term" value="C:membrane"/>
    <property type="evidence" value="ECO:0007669"/>
    <property type="project" value="InterPro"/>
</dbReference>
<dbReference type="SUPFAM" id="SSF103481">
    <property type="entry name" value="Multidrug resistance efflux transporter EmrE"/>
    <property type="match status" value="2"/>
</dbReference>
<feature type="transmembrane region" description="Helical" evidence="2">
    <location>
        <begin position="121"/>
        <end position="139"/>
    </location>
</feature>
<dbReference type="EMBL" id="CAADID010000007">
    <property type="protein sequence ID" value="VFR60075.1"/>
    <property type="molecule type" value="Genomic_DNA"/>
</dbReference>
<evidence type="ECO:0000256" key="1">
    <source>
        <dbReference type="SAM" id="MobiDB-lite"/>
    </source>
</evidence>
<evidence type="ECO:0000256" key="2">
    <source>
        <dbReference type="SAM" id="Phobius"/>
    </source>
</evidence>
<evidence type="ECO:0000313" key="4">
    <source>
        <dbReference type="EMBL" id="VFR49610.1"/>
    </source>
</evidence>
<name>A0A484SDI8_9ZZZZ</name>
<dbReference type="AlphaFoldDB" id="A0A484SDI8"/>
<dbReference type="PANTHER" id="PTHR22911">
    <property type="entry name" value="ACYL-MALONYL CONDENSING ENZYME-RELATED"/>
    <property type="match status" value="1"/>
</dbReference>
<proteinExistence type="predicted"/>
<dbReference type="Gene3D" id="1.10.3730.20">
    <property type="match status" value="1"/>
</dbReference>
<feature type="transmembrane region" description="Helical" evidence="2">
    <location>
        <begin position="181"/>
        <end position="199"/>
    </location>
</feature>
<evidence type="ECO:0000259" key="3">
    <source>
        <dbReference type="Pfam" id="PF00892"/>
    </source>
</evidence>
<reference evidence="5" key="1">
    <citation type="submission" date="2019-03" db="EMBL/GenBank/DDBJ databases">
        <authorList>
            <person name="Danneels B."/>
        </authorList>
    </citation>
    <scope>NUCLEOTIDE SEQUENCE</scope>
</reference>
<gene>
    <name evidence="4" type="ORF">ANT2_2605</name>
    <name evidence="5" type="ORF">ANT3_2607</name>
</gene>
<feature type="transmembrane region" description="Helical" evidence="2">
    <location>
        <begin position="266"/>
        <end position="284"/>
    </location>
</feature>
<feature type="transmembrane region" description="Helical" evidence="2">
    <location>
        <begin position="239"/>
        <end position="260"/>
    </location>
</feature>
<feature type="transmembrane region" description="Helical" evidence="2">
    <location>
        <begin position="93"/>
        <end position="114"/>
    </location>
</feature>
<protein>
    <submittedName>
        <fullName evidence="5">Permease of the drug/metabolite transporter (DMT) superfamily</fullName>
    </submittedName>
</protein>
<keyword evidence="2" id="KW-1133">Transmembrane helix</keyword>
<feature type="transmembrane region" description="Helical" evidence="2">
    <location>
        <begin position="36"/>
        <end position="57"/>
    </location>
</feature>
<dbReference type="PANTHER" id="PTHR22911:SF102">
    <property type="entry name" value="MEMBRANE PROTEIN"/>
    <property type="match status" value="1"/>
</dbReference>
<dbReference type="InterPro" id="IPR000620">
    <property type="entry name" value="EamA_dom"/>
</dbReference>
<feature type="region of interest" description="Disordered" evidence="1">
    <location>
        <begin position="287"/>
        <end position="308"/>
    </location>
</feature>
<accession>A0A484SDI8</accession>
<dbReference type="Pfam" id="PF00892">
    <property type="entry name" value="EamA"/>
    <property type="match status" value="2"/>
</dbReference>
<feature type="domain" description="EamA" evidence="3">
    <location>
        <begin position="152"/>
        <end position="281"/>
    </location>
</feature>